<comment type="caution">
    <text evidence="1">The sequence shown here is derived from an EMBL/GenBank/DDBJ whole genome shotgun (WGS) entry which is preliminary data.</text>
</comment>
<accession>A0ABV2B0T6</accession>
<sequence>MSPAFERTIHGDERRIDLSGMGRALGSAEAFVGVDSLSSATQQYLTSGLQWRSSAADTPLLRASALRTEGEGATLGGGQTLVRVENRMDLGERWYLPDLSTEVAQVTNRSDNGEAAPGRAARLGLTQDIAAGHATLSYFQADPQFDALGSAIVAGDRGVELQNNQSLGQSWQVSHDLRLHQPSELREQSAVAQTLVLSRRKTLTDLGRPWQVSAHLGAPVDTRANGSTPLALEVAARTLRWRDWRVNSSLGWYDASMEAPLALPVDGTLWQFSASRDVTIAGLQAELSPTFALGGSRYDRQSGATRTGLNLGLSQLSERVDLSVNYLSAGWATTADAEDDLRMTVNFSQSTGAILPGLRSMAQKLRMPWQPRY</sequence>
<proteinExistence type="predicted"/>
<reference evidence="1 2" key="1">
    <citation type="submission" date="2013-03" db="EMBL/GenBank/DDBJ databases">
        <title>Salinisphaera dokdonensis CL-ES53 Genome Sequencing.</title>
        <authorList>
            <person name="Li C."/>
            <person name="Lai Q."/>
            <person name="Shao Z."/>
        </authorList>
    </citation>
    <scope>NUCLEOTIDE SEQUENCE [LARGE SCALE GENOMIC DNA]</scope>
    <source>
        <strain evidence="1 2">CL-ES53</strain>
    </source>
</reference>
<dbReference type="EMBL" id="APND01000002">
    <property type="protein sequence ID" value="MES1929127.1"/>
    <property type="molecule type" value="Genomic_DNA"/>
</dbReference>
<evidence type="ECO:0000313" key="1">
    <source>
        <dbReference type="EMBL" id="MES1929127.1"/>
    </source>
</evidence>
<gene>
    <name evidence="1" type="ORF">SADO_07722</name>
</gene>
<protein>
    <submittedName>
        <fullName evidence="1">Uncharacterized protein</fullName>
    </submittedName>
</protein>
<evidence type="ECO:0000313" key="2">
    <source>
        <dbReference type="Proteomes" id="UP001460888"/>
    </source>
</evidence>
<dbReference type="Proteomes" id="UP001460888">
    <property type="component" value="Unassembled WGS sequence"/>
</dbReference>
<keyword evidence="2" id="KW-1185">Reference proteome</keyword>
<name>A0ABV2B0T6_9GAMM</name>
<organism evidence="1 2">
    <name type="scientific">Salinisphaera dokdonensis CL-ES53</name>
    <dbReference type="NCBI Taxonomy" id="1304272"/>
    <lineage>
        <taxon>Bacteria</taxon>
        <taxon>Pseudomonadati</taxon>
        <taxon>Pseudomonadota</taxon>
        <taxon>Gammaproteobacteria</taxon>
        <taxon>Salinisphaerales</taxon>
        <taxon>Salinisphaeraceae</taxon>
        <taxon>Salinisphaera</taxon>
    </lineage>
</organism>
<dbReference type="RefSeq" id="WP_353110622.1">
    <property type="nucleotide sequence ID" value="NZ_APND01000002.1"/>
</dbReference>